<dbReference type="Proteomes" id="UP000023152">
    <property type="component" value="Unassembled WGS sequence"/>
</dbReference>
<dbReference type="GO" id="GO:0016757">
    <property type="term" value="F:glycosyltransferase activity"/>
    <property type="evidence" value="ECO:0007669"/>
    <property type="project" value="UniProtKB-KW"/>
</dbReference>
<keyword evidence="9" id="KW-1185">Reference proteome</keyword>
<dbReference type="EMBL" id="ASPP01005482">
    <property type="protein sequence ID" value="ETO30426.1"/>
    <property type="molecule type" value="Genomic_DNA"/>
</dbReference>
<proteinExistence type="inferred from homology"/>
<dbReference type="AlphaFoldDB" id="X6NWT4"/>
<accession>X6NWT4</accession>
<evidence type="ECO:0000313" key="9">
    <source>
        <dbReference type="Proteomes" id="UP000023152"/>
    </source>
</evidence>
<evidence type="ECO:0000313" key="8">
    <source>
        <dbReference type="EMBL" id="ETO30426.1"/>
    </source>
</evidence>
<keyword evidence="5" id="KW-0812">Transmembrane</keyword>
<evidence type="ECO:0000256" key="1">
    <source>
        <dbReference type="ARBA" id="ARBA00004167"/>
    </source>
</evidence>
<evidence type="ECO:0000256" key="4">
    <source>
        <dbReference type="ARBA" id="ARBA00022679"/>
    </source>
</evidence>
<dbReference type="OrthoDB" id="10004529at2759"/>
<dbReference type="PANTHER" id="PTHR21461:SF69">
    <property type="entry name" value="GLYCOSYLTRANSFERASE FAMILY 92 PROTEIN"/>
    <property type="match status" value="1"/>
</dbReference>
<keyword evidence="3" id="KW-0328">Glycosyltransferase</keyword>
<dbReference type="GO" id="GO:0005737">
    <property type="term" value="C:cytoplasm"/>
    <property type="evidence" value="ECO:0007669"/>
    <property type="project" value="TreeGrafter"/>
</dbReference>
<keyword evidence="4" id="KW-0808">Transferase</keyword>
<comment type="caution">
    <text evidence="8">The sequence shown here is derived from an EMBL/GenBank/DDBJ whole genome shotgun (WGS) entry which is preliminary data.</text>
</comment>
<name>X6NWT4_RETFI</name>
<comment type="similarity">
    <text evidence="2">Belongs to the glycosyltransferase 92 family.</text>
</comment>
<evidence type="ECO:0000256" key="3">
    <source>
        <dbReference type="ARBA" id="ARBA00022676"/>
    </source>
</evidence>
<evidence type="ECO:0000256" key="6">
    <source>
        <dbReference type="ARBA" id="ARBA00022989"/>
    </source>
</evidence>
<organism evidence="8 9">
    <name type="scientific">Reticulomyxa filosa</name>
    <dbReference type="NCBI Taxonomy" id="46433"/>
    <lineage>
        <taxon>Eukaryota</taxon>
        <taxon>Sar</taxon>
        <taxon>Rhizaria</taxon>
        <taxon>Retaria</taxon>
        <taxon>Foraminifera</taxon>
        <taxon>Monothalamids</taxon>
        <taxon>Reticulomyxidae</taxon>
        <taxon>Reticulomyxa</taxon>
    </lineage>
</organism>
<dbReference type="InterPro" id="IPR008166">
    <property type="entry name" value="Glyco_transf_92"/>
</dbReference>
<keyword evidence="6" id="KW-1133">Transmembrane helix</keyword>
<protein>
    <recommendedName>
        <fullName evidence="10">Glycosyltransferase family 92 protein</fullName>
    </recommendedName>
</protein>
<dbReference type="Pfam" id="PF01697">
    <property type="entry name" value="Glyco_transf_92"/>
    <property type="match status" value="1"/>
</dbReference>
<evidence type="ECO:0000256" key="2">
    <source>
        <dbReference type="ARBA" id="ARBA00007647"/>
    </source>
</evidence>
<keyword evidence="7" id="KW-0472">Membrane</keyword>
<dbReference type="PANTHER" id="PTHR21461">
    <property type="entry name" value="GLYCOSYLTRANSFERASE FAMILY 92 PROTEIN"/>
    <property type="match status" value="1"/>
</dbReference>
<reference evidence="8 9" key="1">
    <citation type="journal article" date="2013" name="Curr. Biol.">
        <title>The Genome of the Foraminiferan Reticulomyxa filosa.</title>
        <authorList>
            <person name="Glockner G."/>
            <person name="Hulsmann N."/>
            <person name="Schleicher M."/>
            <person name="Noegel A.A."/>
            <person name="Eichinger L."/>
            <person name="Gallinger C."/>
            <person name="Pawlowski J."/>
            <person name="Sierra R."/>
            <person name="Euteneuer U."/>
            <person name="Pillet L."/>
            <person name="Moustafa A."/>
            <person name="Platzer M."/>
            <person name="Groth M."/>
            <person name="Szafranski K."/>
            <person name="Schliwa M."/>
        </authorList>
    </citation>
    <scope>NUCLEOTIDE SEQUENCE [LARGE SCALE GENOMIC DNA]</scope>
</reference>
<sequence length="229" mass="27335">MQINSDLAQEGTNHEYFRFDPPLFPYLCHYSRIPIPEPESSNIATSAAMGCLADANNKVKRKHHLSICTMIYYPNPTKTSGEDPMMLLTQFIEYHIMQGIDHIYLYEHIWSKEQLQAGGSGKSVVYETLRRWRYIEKGAVTYIPWWASPTKRFWPHSHNYYQDAQINHCLKTFQFETDWIFAVDIDEWLLPNYQFQIPSSLITYRFQYTNTYIYIYVYIYTHHKQNKTN</sequence>
<evidence type="ECO:0000256" key="5">
    <source>
        <dbReference type="ARBA" id="ARBA00022692"/>
    </source>
</evidence>
<evidence type="ECO:0000256" key="7">
    <source>
        <dbReference type="ARBA" id="ARBA00023136"/>
    </source>
</evidence>
<comment type="subcellular location">
    <subcellularLocation>
        <location evidence="1">Membrane</location>
        <topology evidence="1">Single-pass membrane protein</topology>
    </subcellularLocation>
</comment>
<gene>
    <name evidence="8" type="ORF">RFI_06694</name>
</gene>
<dbReference type="GO" id="GO:0016020">
    <property type="term" value="C:membrane"/>
    <property type="evidence" value="ECO:0007669"/>
    <property type="project" value="UniProtKB-SubCell"/>
</dbReference>
<evidence type="ECO:0008006" key="10">
    <source>
        <dbReference type="Google" id="ProtNLM"/>
    </source>
</evidence>